<dbReference type="Gene3D" id="1.10.10.10">
    <property type="entry name" value="Winged helix-like DNA-binding domain superfamily/Winged helix DNA-binding domain"/>
    <property type="match status" value="1"/>
</dbReference>
<evidence type="ECO:0000259" key="4">
    <source>
        <dbReference type="PROSITE" id="PS51000"/>
    </source>
</evidence>
<dbReference type="InterPro" id="IPR028082">
    <property type="entry name" value="Peripla_BP_I"/>
</dbReference>
<dbReference type="InterPro" id="IPR046335">
    <property type="entry name" value="LacI/GalR-like_sensor"/>
</dbReference>
<protein>
    <submittedName>
        <fullName evidence="5">DeoR/GlpR family transcriptional regulator</fullName>
    </submittedName>
</protein>
<dbReference type="GO" id="GO:0000976">
    <property type="term" value="F:transcription cis-regulatory region binding"/>
    <property type="evidence" value="ECO:0007669"/>
    <property type="project" value="TreeGrafter"/>
</dbReference>
<keyword evidence="1" id="KW-0805">Transcription regulation</keyword>
<evidence type="ECO:0000313" key="6">
    <source>
        <dbReference type="Proteomes" id="UP000657385"/>
    </source>
</evidence>
<dbReference type="SUPFAM" id="SSF46785">
    <property type="entry name" value="Winged helix' DNA-binding domain"/>
    <property type="match status" value="1"/>
</dbReference>
<dbReference type="SMART" id="SM00420">
    <property type="entry name" value="HTH_DEOR"/>
    <property type="match status" value="1"/>
</dbReference>
<sequence length="363" mass="38911">MGGKVERRHQRIVELVHERGSLRVTELAEVLGVSCETARRDVSALAAVGRVRRVHGSVSLPQAPPNARDARLLRQLRPPLTFGMVVPTAGYFYQSVVRSARRTARAAGARLIVAVSEYRSALDASQMGDLLAGGVDGLLLTPTWADEEVSEADCTPIADAHVPVVLVEREIPLGLPGAGLDRIGSDHAAGGALAVRHLAGLGHQRIALFGGPTVTMPHLRPGYHVAMRARGLVPIDLTRHGVSAADATETETETERLFDLIRCGDVTAVIVHNDTEALTVQDRLLERGLRIPHDLAMISYDDEVARLADVPITSVAPAKAELGKGAVELLLRRIADPDAHVVQTRVLPRLRIRASCGGVRAAH</sequence>
<feature type="domain" description="HTH deoR-type" evidence="4">
    <location>
        <begin position="5"/>
        <end position="60"/>
    </location>
</feature>
<dbReference type="SUPFAM" id="SSF53822">
    <property type="entry name" value="Periplasmic binding protein-like I"/>
    <property type="match status" value="1"/>
</dbReference>
<dbReference type="InterPro" id="IPR036390">
    <property type="entry name" value="WH_DNA-bd_sf"/>
</dbReference>
<evidence type="ECO:0000256" key="1">
    <source>
        <dbReference type="ARBA" id="ARBA00023015"/>
    </source>
</evidence>
<dbReference type="InterPro" id="IPR018356">
    <property type="entry name" value="Tscrpt_reg_HTH_DeoR_CS"/>
</dbReference>
<dbReference type="PANTHER" id="PTHR30146">
    <property type="entry name" value="LACI-RELATED TRANSCRIPTIONAL REPRESSOR"/>
    <property type="match status" value="1"/>
</dbReference>
<dbReference type="PROSITE" id="PS00894">
    <property type="entry name" value="HTH_DEOR_1"/>
    <property type="match status" value="1"/>
</dbReference>
<name>A0A931FFE6_9ACTN</name>
<organism evidence="5 6">
    <name type="scientific">Streptacidiphilus fuscans</name>
    <dbReference type="NCBI Taxonomy" id="2789292"/>
    <lineage>
        <taxon>Bacteria</taxon>
        <taxon>Bacillati</taxon>
        <taxon>Actinomycetota</taxon>
        <taxon>Actinomycetes</taxon>
        <taxon>Kitasatosporales</taxon>
        <taxon>Streptomycetaceae</taxon>
        <taxon>Streptacidiphilus</taxon>
    </lineage>
</organism>
<evidence type="ECO:0000256" key="3">
    <source>
        <dbReference type="ARBA" id="ARBA00023163"/>
    </source>
</evidence>
<dbReference type="GO" id="GO:0003700">
    <property type="term" value="F:DNA-binding transcription factor activity"/>
    <property type="evidence" value="ECO:0007669"/>
    <property type="project" value="InterPro"/>
</dbReference>
<dbReference type="PANTHER" id="PTHR30146:SF155">
    <property type="entry name" value="ALANINE RACEMASE"/>
    <property type="match status" value="1"/>
</dbReference>
<dbReference type="CDD" id="cd06267">
    <property type="entry name" value="PBP1_LacI_sugar_binding-like"/>
    <property type="match status" value="1"/>
</dbReference>
<dbReference type="PROSITE" id="PS51000">
    <property type="entry name" value="HTH_DEOR_2"/>
    <property type="match status" value="1"/>
</dbReference>
<dbReference type="AlphaFoldDB" id="A0A931FFE6"/>
<keyword evidence="2" id="KW-0238">DNA-binding</keyword>
<dbReference type="PRINTS" id="PR00037">
    <property type="entry name" value="HTHLACR"/>
</dbReference>
<keyword evidence="3" id="KW-0804">Transcription</keyword>
<gene>
    <name evidence="5" type="ORF">I2501_32680</name>
</gene>
<accession>A0A931FFE6</accession>
<dbReference type="EMBL" id="JADPRT010000018">
    <property type="protein sequence ID" value="MBF9072782.1"/>
    <property type="molecule type" value="Genomic_DNA"/>
</dbReference>
<dbReference type="Gene3D" id="3.40.50.2300">
    <property type="match status" value="2"/>
</dbReference>
<dbReference type="InterPro" id="IPR036388">
    <property type="entry name" value="WH-like_DNA-bd_sf"/>
</dbReference>
<evidence type="ECO:0000256" key="2">
    <source>
        <dbReference type="ARBA" id="ARBA00023125"/>
    </source>
</evidence>
<keyword evidence="6" id="KW-1185">Reference proteome</keyword>
<dbReference type="InterPro" id="IPR001034">
    <property type="entry name" value="DeoR_HTH"/>
</dbReference>
<dbReference type="Pfam" id="PF13377">
    <property type="entry name" value="Peripla_BP_3"/>
    <property type="match status" value="1"/>
</dbReference>
<dbReference type="Pfam" id="PF08220">
    <property type="entry name" value="HTH_DeoR"/>
    <property type="match status" value="1"/>
</dbReference>
<dbReference type="Proteomes" id="UP000657385">
    <property type="component" value="Unassembled WGS sequence"/>
</dbReference>
<proteinExistence type="predicted"/>
<reference evidence="5" key="1">
    <citation type="submission" date="2020-11" db="EMBL/GenBank/DDBJ databases">
        <title>Isolation and identification of active actinomycetes.</title>
        <authorList>
            <person name="Yu B."/>
        </authorList>
    </citation>
    <scope>NUCLEOTIDE SEQUENCE</scope>
    <source>
        <strain evidence="5">NEAU-YB345</strain>
    </source>
</reference>
<dbReference type="RefSeq" id="WP_196197936.1">
    <property type="nucleotide sequence ID" value="NZ_JADPRT010000018.1"/>
</dbReference>
<comment type="caution">
    <text evidence="5">The sequence shown here is derived from an EMBL/GenBank/DDBJ whole genome shotgun (WGS) entry which is preliminary data.</text>
</comment>
<evidence type="ECO:0000313" key="5">
    <source>
        <dbReference type="EMBL" id="MBF9072782.1"/>
    </source>
</evidence>